<dbReference type="PATRIC" id="fig|1357399.3.peg.1470"/>
<dbReference type="Pfam" id="PF05016">
    <property type="entry name" value="ParE_toxin"/>
    <property type="match status" value="1"/>
</dbReference>
<accession>V8CE03</accession>
<dbReference type="InterPro" id="IPR035093">
    <property type="entry name" value="RelE/ParE_toxin_dom_sf"/>
</dbReference>
<dbReference type="HOGENOM" id="CLU_147162_12_0_7"/>
<evidence type="ECO:0008006" key="4">
    <source>
        <dbReference type="Google" id="ProtNLM"/>
    </source>
</evidence>
<evidence type="ECO:0000313" key="3">
    <source>
        <dbReference type="Proteomes" id="UP000018688"/>
    </source>
</evidence>
<name>V8CE03_9HELI</name>
<keyword evidence="3" id="KW-1185">Reference proteome</keyword>
<dbReference type="AlphaFoldDB" id="V8CE03"/>
<dbReference type="Gene3D" id="3.30.2310.20">
    <property type="entry name" value="RelE-like"/>
    <property type="match status" value="1"/>
</dbReference>
<proteinExistence type="predicted"/>
<keyword evidence="1" id="KW-1277">Toxin-antitoxin system</keyword>
<dbReference type="STRING" id="1357399.HMPREF2087_01407"/>
<evidence type="ECO:0000313" key="2">
    <source>
        <dbReference type="EMBL" id="ETD25579.1"/>
    </source>
</evidence>
<dbReference type="Proteomes" id="UP000018688">
    <property type="component" value="Unassembled WGS sequence"/>
</dbReference>
<evidence type="ECO:0000256" key="1">
    <source>
        <dbReference type="ARBA" id="ARBA00022649"/>
    </source>
</evidence>
<dbReference type="InterPro" id="IPR007712">
    <property type="entry name" value="RelE/ParE_toxin"/>
</dbReference>
<dbReference type="EMBL" id="AZJJ01000007">
    <property type="protein sequence ID" value="ETD25579.1"/>
    <property type="molecule type" value="Genomic_DNA"/>
</dbReference>
<protein>
    <recommendedName>
        <fullName evidence="4">Plasmid stabilization system protein</fullName>
    </recommendedName>
</protein>
<dbReference type="OrthoDB" id="1362197at2"/>
<sequence length="92" mass="10733">MKRLRFSQRFVAELKKITEHIAKDKPQSARAFKDALLLKIRAIPAMPYSYRQSPIADDECVRELIFKGFVVVFVISDSIDVLGIYKQNLWEM</sequence>
<reference evidence="2 3" key="1">
    <citation type="submission" date="2013-10" db="EMBL/GenBank/DDBJ databases">
        <title>The Genome Sequence of Helicobacter canis NCTC 12740.</title>
        <authorList>
            <consortium name="The Broad Institute Genomics Platform"/>
            <person name="Earl A."/>
            <person name="Fox J.G."/>
            <person name="Shen Z."/>
            <person name="Young S.K."/>
            <person name="Zeng Q."/>
            <person name="Gargeya S."/>
            <person name="Fitzgerald M."/>
            <person name="Abouelleil A."/>
            <person name="Alvarado L."/>
            <person name="Chapman S.B."/>
            <person name="Gainer-Dewar J."/>
            <person name="Goldberg J."/>
            <person name="Griggs A."/>
            <person name="Gujja S."/>
            <person name="Hansen M."/>
            <person name="Howarth C."/>
            <person name="Imamovic A."/>
            <person name="Ireland A."/>
            <person name="Larimer J."/>
            <person name="McCowan C."/>
            <person name="Murphy C."/>
            <person name="Pearson M."/>
            <person name="Poon T.W."/>
            <person name="Priest M."/>
            <person name="Roberts A."/>
            <person name="Saif S."/>
            <person name="Shea T."/>
            <person name="Sykes S."/>
            <person name="Wortman J."/>
            <person name="Nusbaum C."/>
            <person name="Birren B."/>
        </authorList>
    </citation>
    <scope>NUCLEOTIDE SEQUENCE [LARGE SCALE GENOMIC DNA]</scope>
    <source>
        <strain evidence="2 3">NCTC 12740</strain>
    </source>
</reference>
<dbReference type="RefSeq" id="WP_023930415.1">
    <property type="nucleotide sequence ID" value="NZ_KI669458.1"/>
</dbReference>
<comment type="caution">
    <text evidence="2">The sequence shown here is derived from an EMBL/GenBank/DDBJ whole genome shotgun (WGS) entry which is preliminary data.</text>
</comment>
<gene>
    <name evidence="2" type="ORF">HMPREF2087_01407</name>
</gene>
<organism evidence="2 3">
    <name type="scientific">Helicobacter canis NCTC 12740</name>
    <dbReference type="NCBI Taxonomy" id="1357399"/>
    <lineage>
        <taxon>Bacteria</taxon>
        <taxon>Pseudomonadati</taxon>
        <taxon>Campylobacterota</taxon>
        <taxon>Epsilonproteobacteria</taxon>
        <taxon>Campylobacterales</taxon>
        <taxon>Helicobacteraceae</taxon>
        <taxon>Helicobacter</taxon>
    </lineage>
</organism>
<dbReference type="eggNOG" id="COG3668">
    <property type="taxonomic scope" value="Bacteria"/>
</dbReference>